<proteinExistence type="predicted"/>
<dbReference type="Proteomes" id="UP000821837">
    <property type="component" value="Chromosome 10"/>
</dbReference>
<evidence type="ECO:0000313" key="2">
    <source>
        <dbReference type="EMBL" id="KAH7976369.1"/>
    </source>
</evidence>
<reference evidence="2" key="2">
    <citation type="submission" date="2021-09" db="EMBL/GenBank/DDBJ databases">
        <authorList>
            <person name="Jia N."/>
            <person name="Wang J."/>
            <person name="Shi W."/>
            <person name="Du L."/>
            <person name="Sun Y."/>
            <person name="Zhan W."/>
            <person name="Jiang J."/>
            <person name="Wang Q."/>
            <person name="Zhang B."/>
            <person name="Ji P."/>
            <person name="Sakyi L.B."/>
            <person name="Cui X."/>
            <person name="Yuan T."/>
            <person name="Jiang B."/>
            <person name="Yang W."/>
            <person name="Lam T.T.-Y."/>
            <person name="Chang Q."/>
            <person name="Ding S."/>
            <person name="Wang X."/>
            <person name="Zhu J."/>
            <person name="Ruan X."/>
            <person name="Zhao L."/>
            <person name="Wei J."/>
            <person name="Que T."/>
            <person name="Du C."/>
            <person name="Cheng J."/>
            <person name="Dai P."/>
            <person name="Han X."/>
            <person name="Huang E."/>
            <person name="Gao Y."/>
            <person name="Liu J."/>
            <person name="Shao H."/>
            <person name="Ye R."/>
            <person name="Li L."/>
            <person name="Wei W."/>
            <person name="Wang X."/>
            <person name="Wang C."/>
            <person name="Huo Q."/>
            <person name="Li W."/>
            <person name="Guo W."/>
            <person name="Chen H."/>
            <person name="Chen S."/>
            <person name="Zhou L."/>
            <person name="Zhou L."/>
            <person name="Ni X."/>
            <person name="Tian J."/>
            <person name="Zhou Y."/>
            <person name="Sheng Y."/>
            <person name="Liu T."/>
            <person name="Pan Y."/>
            <person name="Xia L."/>
            <person name="Li J."/>
            <person name="Zhao F."/>
            <person name="Cao W."/>
        </authorList>
    </citation>
    <scope>NUCLEOTIDE SEQUENCE</scope>
    <source>
        <strain evidence="2">Rsan-2018</strain>
        <tissue evidence="2">Larvae</tissue>
    </source>
</reference>
<gene>
    <name evidence="2" type="ORF">HPB52_012888</name>
</gene>
<feature type="domain" description="Reverse transcriptase zinc-binding" evidence="1">
    <location>
        <begin position="156"/>
        <end position="213"/>
    </location>
</feature>
<comment type="caution">
    <text evidence="2">The sequence shown here is derived from an EMBL/GenBank/DDBJ whole genome shotgun (WGS) entry which is preliminary data.</text>
</comment>
<accession>A0A9D4QFW5</accession>
<name>A0A9D4QFW5_RHISA</name>
<sequence>MPSKTANRINKIIGSLLWDDKPAPVRRNLLQLPEKEGGLGLPHVMTVGKVFALKTARFLHQASDYIGKGLLRYWCSTNTGLLDANRHLGPLAEFPSAFYKAAVNTKRMLDTEVADCDVDKDPPARIVEELTRRQLTEEEKRKARSWRRKQAKLGRALPKEVQDFVWKRNWQVLPTKERLHRFGVVPSARCPNCRADESADHALFECPAAKPVWRLVAKDFKIRPPPST</sequence>
<dbReference type="AlphaFoldDB" id="A0A9D4QFW5"/>
<evidence type="ECO:0000259" key="1">
    <source>
        <dbReference type="Pfam" id="PF13966"/>
    </source>
</evidence>
<dbReference type="InterPro" id="IPR026960">
    <property type="entry name" value="RVT-Znf"/>
</dbReference>
<keyword evidence="3" id="KW-1185">Reference proteome</keyword>
<dbReference type="EMBL" id="JABSTV010001246">
    <property type="protein sequence ID" value="KAH7976369.1"/>
    <property type="molecule type" value="Genomic_DNA"/>
</dbReference>
<protein>
    <recommendedName>
        <fullName evidence="1">Reverse transcriptase zinc-binding domain-containing protein</fullName>
    </recommendedName>
</protein>
<organism evidence="2 3">
    <name type="scientific">Rhipicephalus sanguineus</name>
    <name type="common">Brown dog tick</name>
    <name type="synonym">Ixodes sanguineus</name>
    <dbReference type="NCBI Taxonomy" id="34632"/>
    <lineage>
        <taxon>Eukaryota</taxon>
        <taxon>Metazoa</taxon>
        <taxon>Ecdysozoa</taxon>
        <taxon>Arthropoda</taxon>
        <taxon>Chelicerata</taxon>
        <taxon>Arachnida</taxon>
        <taxon>Acari</taxon>
        <taxon>Parasitiformes</taxon>
        <taxon>Ixodida</taxon>
        <taxon>Ixodoidea</taxon>
        <taxon>Ixodidae</taxon>
        <taxon>Rhipicephalinae</taxon>
        <taxon>Rhipicephalus</taxon>
        <taxon>Rhipicephalus</taxon>
    </lineage>
</organism>
<evidence type="ECO:0000313" key="3">
    <source>
        <dbReference type="Proteomes" id="UP000821837"/>
    </source>
</evidence>
<dbReference type="Pfam" id="PF13966">
    <property type="entry name" value="zf-RVT"/>
    <property type="match status" value="1"/>
</dbReference>
<reference evidence="2" key="1">
    <citation type="journal article" date="2020" name="Cell">
        <title>Large-Scale Comparative Analyses of Tick Genomes Elucidate Their Genetic Diversity and Vector Capacities.</title>
        <authorList>
            <consortium name="Tick Genome and Microbiome Consortium (TIGMIC)"/>
            <person name="Jia N."/>
            <person name="Wang J."/>
            <person name="Shi W."/>
            <person name="Du L."/>
            <person name="Sun Y."/>
            <person name="Zhan W."/>
            <person name="Jiang J.F."/>
            <person name="Wang Q."/>
            <person name="Zhang B."/>
            <person name="Ji P."/>
            <person name="Bell-Sakyi L."/>
            <person name="Cui X.M."/>
            <person name="Yuan T.T."/>
            <person name="Jiang B.G."/>
            <person name="Yang W.F."/>
            <person name="Lam T.T."/>
            <person name="Chang Q.C."/>
            <person name="Ding S.J."/>
            <person name="Wang X.J."/>
            <person name="Zhu J.G."/>
            <person name="Ruan X.D."/>
            <person name="Zhao L."/>
            <person name="Wei J.T."/>
            <person name="Ye R.Z."/>
            <person name="Que T.C."/>
            <person name="Du C.H."/>
            <person name="Zhou Y.H."/>
            <person name="Cheng J.X."/>
            <person name="Dai P.F."/>
            <person name="Guo W.B."/>
            <person name="Han X.H."/>
            <person name="Huang E.J."/>
            <person name="Li L.F."/>
            <person name="Wei W."/>
            <person name="Gao Y.C."/>
            <person name="Liu J.Z."/>
            <person name="Shao H.Z."/>
            <person name="Wang X."/>
            <person name="Wang C.C."/>
            <person name="Yang T.C."/>
            <person name="Huo Q.B."/>
            <person name="Li W."/>
            <person name="Chen H.Y."/>
            <person name="Chen S.E."/>
            <person name="Zhou L.G."/>
            <person name="Ni X.B."/>
            <person name="Tian J.H."/>
            <person name="Sheng Y."/>
            <person name="Liu T."/>
            <person name="Pan Y.S."/>
            <person name="Xia L.Y."/>
            <person name="Li J."/>
            <person name="Zhao F."/>
            <person name="Cao W.C."/>
        </authorList>
    </citation>
    <scope>NUCLEOTIDE SEQUENCE</scope>
    <source>
        <strain evidence="2">Rsan-2018</strain>
    </source>
</reference>